<reference evidence="1 2" key="1">
    <citation type="journal article" date="2024" name="Ann. Entomol. Soc. Am.">
        <title>Genomic analyses of the southern and eastern yellowjacket wasps (Hymenoptera: Vespidae) reveal evolutionary signatures of social life.</title>
        <authorList>
            <person name="Catto M.A."/>
            <person name="Caine P.B."/>
            <person name="Orr S.E."/>
            <person name="Hunt B.G."/>
            <person name="Goodisman M.A.D."/>
        </authorList>
    </citation>
    <scope>NUCLEOTIDE SEQUENCE [LARGE SCALE GENOMIC DNA]</scope>
    <source>
        <strain evidence="1">232</strain>
        <tissue evidence="1">Head and thorax</tissue>
    </source>
</reference>
<dbReference type="EMBL" id="JAYRBN010000027">
    <property type="protein sequence ID" value="KAL2749505.1"/>
    <property type="molecule type" value="Genomic_DNA"/>
</dbReference>
<keyword evidence="2" id="KW-1185">Reference proteome</keyword>
<gene>
    <name evidence="1" type="ORF">V1477_002445</name>
</gene>
<comment type="caution">
    <text evidence="1">The sequence shown here is derived from an EMBL/GenBank/DDBJ whole genome shotgun (WGS) entry which is preliminary data.</text>
</comment>
<protein>
    <submittedName>
        <fullName evidence="1">Uncharacterized protein</fullName>
    </submittedName>
</protein>
<feature type="non-terminal residue" evidence="1">
    <location>
        <position position="1"/>
    </location>
</feature>
<name>A0ABD2CWM3_VESMC</name>
<organism evidence="1 2">
    <name type="scientific">Vespula maculifrons</name>
    <name type="common">Eastern yellow jacket</name>
    <name type="synonym">Wasp</name>
    <dbReference type="NCBI Taxonomy" id="7453"/>
    <lineage>
        <taxon>Eukaryota</taxon>
        <taxon>Metazoa</taxon>
        <taxon>Ecdysozoa</taxon>
        <taxon>Arthropoda</taxon>
        <taxon>Hexapoda</taxon>
        <taxon>Insecta</taxon>
        <taxon>Pterygota</taxon>
        <taxon>Neoptera</taxon>
        <taxon>Endopterygota</taxon>
        <taxon>Hymenoptera</taxon>
        <taxon>Apocrita</taxon>
        <taxon>Aculeata</taxon>
        <taxon>Vespoidea</taxon>
        <taxon>Vespidae</taxon>
        <taxon>Vespinae</taxon>
        <taxon>Vespula</taxon>
    </lineage>
</organism>
<evidence type="ECO:0000313" key="1">
    <source>
        <dbReference type="EMBL" id="KAL2749505.1"/>
    </source>
</evidence>
<dbReference type="Proteomes" id="UP001607303">
    <property type="component" value="Unassembled WGS sequence"/>
</dbReference>
<evidence type="ECO:0000313" key="2">
    <source>
        <dbReference type="Proteomes" id="UP001607303"/>
    </source>
</evidence>
<proteinExistence type="predicted"/>
<dbReference type="AlphaFoldDB" id="A0ABD2CWM3"/>
<accession>A0ABD2CWM3</accession>
<sequence>GEVDIGTNSIPINLRRRFHKYLEDMYVSEKGASWSAKRPEQVGYKPMDIFVLLPSTHPSHQPPYSSSGLPLLFQHLLVSDYLNHSKHATRQHYSSTLTLLFGHDKRSPMVEFVLLFEIRKARTVVLNSGVCSCRCWDGPVIPGTDPIPDSVGNQNSWLARVTPGTLGTRILELSHRYSNTHPVGLQMQQPPRGETWVGITCDISRSNVTQVLPGGWLHISLHFQNF</sequence>